<organism evidence="1 2">
    <name type="scientific">Rhodotorula taiwanensis</name>
    <dbReference type="NCBI Taxonomy" id="741276"/>
    <lineage>
        <taxon>Eukaryota</taxon>
        <taxon>Fungi</taxon>
        <taxon>Dikarya</taxon>
        <taxon>Basidiomycota</taxon>
        <taxon>Pucciniomycotina</taxon>
        <taxon>Microbotryomycetes</taxon>
        <taxon>Sporidiobolales</taxon>
        <taxon>Sporidiobolaceae</taxon>
        <taxon>Rhodotorula</taxon>
    </lineage>
</organism>
<name>A0A2S5B6C6_9BASI</name>
<proteinExistence type="predicted"/>
<keyword evidence="2" id="KW-1185">Reference proteome</keyword>
<protein>
    <submittedName>
        <fullName evidence="1">Uncharacterized protein</fullName>
    </submittedName>
</protein>
<comment type="caution">
    <text evidence="1">The sequence shown here is derived from an EMBL/GenBank/DDBJ whole genome shotgun (WGS) entry which is preliminary data.</text>
</comment>
<gene>
    <name evidence="1" type="ORF">BMF94_4645</name>
</gene>
<accession>A0A2S5B6C6</accession>
<dbReference type="EMBL" id="PJQD01000050">
    <property type="protein sequence ID" value="POY72343.1"/>
    <property type="molecule type" value="Genomic_DNA"/>
</dbReference>
<evidence type="ECO:0000313" key="1">
    <source>
        <dbReference type="EMBL" id="POY72343.1"/>
    </source>
</evidence>
<evidence type="ECO:0000313" key="2">
    <source>
        <dbReference type="Proteomes" id="UP000237144"/>
    </source>
</evidence>
<dbReference type="Proteomes" id="UP000237144">
    <property type="component" value="Unassembled WGS sequence"/>
</dbReference>
<reference evidence="1 2" key="1">
    <citation type="journal article" date="2018" name="Front. Microbiol.">
        <title>Prospects for Fungal Bioremediation of Acidic Radioactive Waste Sites: Characterization and Genome Sequence of Rhodotorula taiwanensis MD1149.</title>
        <authorList>
            <person name="Tkavc R."/>
            <person name="Matrosova V.Y."/>
            <person name="Grichenko O.E."/>
            <person name="Gostincar C."/>
            <person name="Volpe R.P."/>
            <person name="Klimenkova P."/>
            <person name="Gaidamakova E.K."/>
            <person name="Zhou C.E."/>
            <person name="Stewart B.J."/>
            <person name="Lyman M.G."/>
            <person name="Malfatti S.A."/>
            <person name="Rubinfeld B."/>
            <person name="Courtot M."/>
            <person name="Singh J."/>
            <person name="Dalgard C.L."/>
            <person name="Hamilton T."/>
            <person name="Frey K.G."/>
            <person name="Gunde-Cimerman N."/>
            <person name="Dugan L."/>
            <person name="Daly M.J."/>
        </authorList>
    </citation>
    <scope>NUCLEOTIDE SEQUENCE [LARGE SCALE GENOMIC DNA]</scope>
    <source>
        <strain evidence="1 2">MD1149</strain>
    </source>
</reference>
<sequence length="12" mass="1589">MSWMEYSRQKWG</sequence>